<accession>A0AAV2R0D4</accession>
<dbReference type="Proteomes" id="UP001497623">
    <property type="component" value="Unassembled WGS sequence"/>
</dbReference>
<reference evidence="2 3" key="1">
    <citation type="submission" date="2024-05" db="EMBL/GenBank/DDBJ databases">
        <authorList>
            <person name="Wallberg A."/>
        </authorList>
    </citation>
    <scope>NUCLEOTIDE SEQUENCE [LARGE SCALE GENOMIC DNA]</scope>
</reference>
<sequence>IMVRGHFAAALSGVLLVLAGIHGDCINEDKLNEIRENMRNELAGMREQIHWQEEIHKLKLERIEVRFAILENKQSETLNSGSNNECPLALAAIQQLSDALDNQKTGREDECKCIQDHTTEQMSRLVAPKSASSRNETDKVYIDTTMDILTNSLSEMRTTLEDLQEKVGDIVASGSGDPELATRDNATTVPMGLDQVRIMVEGLQEKVDELTGSRQPLQQSERDRKPRDCHDIYVQGGRQDGVYNIFPGW</sequence>
<name>A0AAV2R0D4_MEGNR</name>
<dbReference type="EMBL" id="CAXKWB010014294">
    <property type="protein sequence ID" value="CAL4110116.1"/>
    <property type="molecule type" value="Genomic_DNA"/>
</dbReference>
<evidence type="ECO:0000313" key="3">
    <source>
        <dbReference type="Proteomes" id="UP001497623"/>
    </source>
</evidence>
<feature type="non-terminal residue" evidence="2">
    <location>
        <position position="1"/>
    </location>
</feature>
<feature type="non-terminal residue" evidence="2">
    <location>
        <position position="249"/>
    </location>
</feature>
<comment type="caution">
    <text evidence="2">The sequence shown here is derived from an EMBL/GenBank/DDBJ whole genome shotgun (WGS) entry which is preliminary data.</text>
</comment>
<keyword evidence="3" id="KW-1185">Reference proteome</keyword>
<protein>
    <submittedName>
        <fullName evidence="2">Uncharacterized protein</fullName>
    </submittedName>
</protein>
<gene>
    <name evidence="2" type="ORF">MNOR_LOCUS19326</name>
</gene>
<keyword evidence="1" id="KW-0732">Signal</keyword>
<evidence type="ECO:0000313" key="2">
    <source>
        <dbReference type="EMBL" id="CAL4110116.1"/>
    </source>
</evidence>
<dbReference type="AlphaFoldDB" id="A0AAV2R0D4"/>
<organism evidence="2 3">
    <name type="scientific">Meganyctiphanes norvegica</name>
    <name type="common">Northern krill</name>
    <name type="synonym">Thysanopoda norvegica</name>
    <dbReference type="NCBI Taxonomy" id="48144"/>
    <lineage>
        <taxon>Eukaryota</taxon>
        <taxon>Metazoa</taxon>
        <taxon>Ecdysozoa</taxon>
        <taxon>Arthropoda</taxon>
        <taxon>Crustacea</taxon>
        <taxon>Multicrustacea</taxon>
        <taxon>Malacostraca</taxon>
        <taxon>Eumalacostraca</taxon>
        <taxon>Eucarida</taxon>
        <taxon>Euphausiacea</taxon>
        <taxon>Euphausiidae</taxon>
        <taxon>Meganyctiphanes</taxon>
    </lineage>
</organism>
<feature type="chain" id="PRO_5043674131" evidence="1">
    <location>
        <begin position="24"/>
        <end position="249"/>
    </location>
</feature>
<feature type="signal peptide" evidence="1">
    <location>
        <begin position="1"/>
        <end position="23"/>
    </location>
</feature>
<proteinExistence type="predicted"/>
<evidence type="ECO:0000256" key="1">
    <source>
        <dbReference type="SAM" id="SignalP"/>
    </source>
</evidence>